<dbReference type="Gene3D" id="1.10.3230.30">
    <property type="entry name" value="Phage gp6-like head-tail connector protein"/>
    <property type="match status" value="1"/>
</dbReference>
<protein>
    <submittedName>
        <fullName evidence="1">Putative phiE125 gp8 family phage protein</fullName>
    </submittedName>
</protein>
<dbReference type="AlphaFoldDB" id="A0A4R6VN07"/>
<evidence type="ECO:0000313" key="1">
    <source>
        <dbReference type="EMBL" id="TDQ63576.1"/>
    </source>
</evidence>
<evidence type="ECO:0000313" key="2">
    <source>
        <dbReference type="Proteomes" id="UP000295391"/>
    </source>
</evidence>
<dbReference type="InterPro" id="IPR006450">
    <property type="entry name" value="Phage_HK97_gp6-like"/>
</dbReference>
<keyword evidence="2" id="KW-1185">Reference proteome</keyword>
<dbReference type="InterPro" id="IPR011738">
    <property type="entry name" value="Phage_CHP"/>
</dbReference>
<organism evidence="1 2">
    <name type="scientific">Maritalea mobilis</name>
    <dbReference type="NCBI Taxonomy" id="483324"/>
    <lineage>
        <taxon>Bacteria</taxon>
        <taxon>Pseudomonadati</taxon>
        <taxon>Pseudomonadota</taxon>
        <taxon>Alphaproteobacteria</taxon>
        <taxon>Hyphomicrobiales</taxon>
        <taxon>Devosiaceae</taxon>
        <taxon>Maritalea</taxon>
    </lineage>
</organism>
<dbReference type="CDD" id="cd08054">
    <property type="entry name" value="gp6"/>
    <property type="match status" value="1"/>
</dbReference>
<accession>A0A4R6VN07</accession>
<dbReference type="NCBIfam" id="TIGR01560">
    <property type="entry name" value="put_DNA_pack"/>
    <property type="match status" value="2"/>
</dbReference>
<dbReference type="NCBIfam" id="TIGR02215">
    <property type="entry name" value="phage_chp_gp8"/>
    <property type="match status" value="1"/>
</dbReference>
<name>A0A4R6VN07_9HYPH</name>
<dbReference type="Proteomes" id="UP000295391">
    <property type="component" value="Unassembled WGS sequence"/>
</dbReference>
<dbReference type="OrthoDB" id="8452228at2"/>
<comment type="caution">
    <text evidence="1">The sequence shown here is derived from an EMBL/GenBank/DDBJ whole genome shotgun (WGS) entry which is preliminary data.</text>
</comment>
<reference evidence="1 2" key="1">
    <citation type="submission" date="2019-03" db="EMBL/GenBank/DDBJ databases">
        <title>Genomic Encyclopedia of Type Strains, Phase III (KMG-III): the genomes of soil and plant-associated and newly described type strains.</title>
        <authorList>
            <person name="Whitman W."/>
        </authorList>
    </citation>
    <scope>NUCLEOTIDE SEQUENCE [LARGE SCALE GENOMIC DNA]</scope>
    <source>
        <strain evidence="1 2">CGMCC 1.7002</strain>
    </source>
</reference>
<sequence length="195" mass="21366">MLKPVLDTAPAVKLVSVAEAKANSRVDHSDEDDLIGDLIDAAIAHMDGYAGVLGRCMVNQTWQQKFTTWGGRRCLRLPFPDVSSVTITYFDESNVEQTVSSSLHEIIDDEKSSIVYFKDSFTKPSLYSDMAAPITVEFVAGYGAAASDVPLALKRACLLLVSHWYDHRAAVSELNLNEVPAAFDALIAPYRRIGV</sequence>
<dbReference type="RefSeq" id="WP_133572253.1">
    <property type="nucleotide sequence ID" value="NZ_SNYR01000002.1"/>
</dbReference>
<dbReference type="EMBL" id="SNYR01000002">
    <property type="protein sequence ID" value="TDQ63576.1"/>
    <property type="molecule type" value="Genomic_DNA"/>
</dbReference>
<gene>
    <name evidence="1" type="ORF">ATL17_1582</name>
</gene>
<proteinExistence type="predicted"/>